<dbReference type="GO" id="GO:0016616">
    <property type="term" value="F:oxidoreductase activity, acting on the CH-OH group of donors, NAD or NADP as acceptor"/>
    <property type="evidence" value="ECO:0007669"/>
    <property type="project" value="TreeGrafter"/>
</dbReference>
<dbReference type="RefSeq" id="WP_123712605.1">
    <property type="nucleotide sequence ID" value="NZ_RKHR01000004.1"/>
</dbReference>
<dbReference type="AlphaFoldDB" id="A0A3N2DPZ6"/>
<dbReference type="GO" id="GO:0006633">
    <property type="term" value="P:fatty acid biosynthetic process"/>
    <property type="evidence" value="ECO:0007669"/>
    <property type="project" value="TreeGrafter"/>
</dbReference>
<dbReference type="Proteomes" id="UP000275394">
    <property type="component" value="Unassembled WGS sequence"/>
</dbReference>
<dbReference type="EMBL" id="RKHR01000004">
    <property type="protein sequence ID" value="ROS01850.1"/>
    <property type="molecule type" value="Genomic_DNA"/>
</dbReference>
<reference evidence="4 5" key="1">
    <citation type="submission" date="2018-11" db="EMBL/GenBank/DDBJ databases">
        <title>Genomic Encyclopedia of Type Strains, Phase IV (KMG-IV): sequencing the most valuable type-strain genomes for metagenomic binning, comparative biology and taxonomic classification.</title>
        <authorList>
            <person name="Goeker M."/>
        </authorList>
    </citation>
    <scope>NUCLEOTIDE SEQUENCE [LARGE SCALE GENOMIC DNA]</scope>
    <source>
        <strain evidence="4 5">DSM 100316</strain>
    </source>
</reference>
<gene>
    <name evidence="4" type="ORF">EDC56_2299</name>
</gene>
<accession>A0A3N2DPZ6</accession>
<dbReference type="PANTHER" id="PTHR42760">
    <property type="entry name" value="SHORT-CHAIN DEHYDROGENASES/REDUCTASES FAMILY MEMBER"/>
    <property type="match status" value="1"/>
</dbReference>
<sequence length="206" mass="22294">MKKVLITGGGGDIAKAIISQLEQDEAEYEIFSPTRLELNVLDHNNVNKYVNDIKPDILINNAGYIEVNNIVGGDFNKDQQSIAINLTAVFNLSITAATFNPKIKIINIGSSAGTKPRGGWSAYCASKAAVIMATECWADEGIDTVCISPGRTVSKMRAKLFPAEDQATLLKSEDFAKVVTLAIAEKYKRGSNIDVNIGNIEELLSE</sequence>
<name>A0A3N2DPZ6_9GAMM</name>
<keyword evidence="5" id="KW-1185">Reference proteome</keyword>
<dbReference type="PANTHER" id="PTHR42760:SF133">
    <property type="entry name" value="3-OXOACYL-[ACYL-CARRIER-PROTEIN] REDUCTASE"/>
    <property type="match status" value="1"/>
</dbReference>
<organism evidence="4 5">
    <name type="scientific">Sinobacterium caligoides</name>
    <dbReference type="NCBI Taxonomy" id="933926"/>
    <lineage>
        <taxon>Bacteria</taxon>
        <taxon>Pseudomonadati</taxon>
        <taxon>Pseudomonadota</taxon>
        <taxon>Gammaproteobacteria</taxon>
        <taxon>Cellvibrionales</taxon>
        <taxon>Spongiibacteraceae</taxon>
        <taxon>Sinobacterium</taxon>
    </lineage>
</organism>
<dbReference type="SUPFAM" id="SSF51735">
    <property type="entry name" value="NAD(P)-binding Rossmann-fold domains"/>
    <property type="match status" value="1"/>
</dbReference>
<evidence type="ECO:0000313" key="4">
    <source>
        <dbReference type="EMBL" id="ROS01850.1"/>
    </source>
</evidence>
<dbReference type="InterPro" id="IPR002347">
    <property type="entry name" value="SDR_fam"/>
</dbReference>
<evidence type="ECO:0000256" key="2">
    <source>
        <dbReference type="ARBA" id="ARBA00023002"/>
    </source>
</evidence>
<evidence type="ECO:0000256" key="3">
    <source>
        <dbReference type="RuleBase" id="RU000363"/>
    </source>
</evidence>
<evidence type="ECO:0000313" key="5">
    <source>
        <dbReference type="Proteomes" id="UP000275394"/>
    </source>
</evidence>
<comment type="caution">
    <text evidence="4">The sequence shown here is derived from an EMBL/GenBank/DDBJ whole genome shotgun (WGS) entry which is preliminary data.</text>
</comment>
<keyword evidence="2" id="KW-0560">Oxidoreductase</keyword>
<dbReference type="Gene3D" id="3.40.50.720">
    <property type="entry name" value="NAD(P)-binding Rossmann-like Domain"/>
    <property type="match status" value="1"/>
</dbReference>
<dbReference type="Pfam" id="PF00106">
    <property type="entry name" value="adh_short"/>
    <property type="match status" value="1"/>
</dbReference>
<dbReference type="OrthoDB" id="9804774at2"/>
<comment type="similarity">
    <text evidence="1 3">Belongs to the short-chain dehydrogenases/reductases (SDR) family.</text>
</comment>
<dbReference type="CDD" id="cd05233">
    <property type="entry name" value="SDR_c"/>
    <property type="match status" value="1"/>
</dbReference>
<dbReference type="PRINTS" id="PR00080">
    <property type="entry name" value="SDRFAMILY"/>
</dbReference>
<proteinExistence type="inferred from homology"/>
<protein>
    <submittedName>
        <fullName evidence="4">3-oxoacyl-[acyl-carrier protein] reductase</fullName>
    </submittedName>
</protein>
<dbReference type="PRINTS" id="PR00081">
    <property type="entry name" value="GDHRDH"/>
</dbReference>
<dbReference type="InterPro" id="IPR036291">
    <property type="entry name" value="NAD(P)-bd_dom_sf"/>
</dbReference>
<dbReference type="GO" id="GO:0048038">
    <property type="term" value="F:quinone binding"/>
    <property type="evidence" value="ECO:0007669"/>
    <property type="project" value="TreeGrafter"/>
</dbReference>
<evidence type="ECO:0000256" key="1">
    <source>
        <dbReference type="ARBA" id="ARBA00006484"/>
    </source>
</evidence>